<name>A0A8H7EM37_9FUNG</name>
<evidence type="ECO:0000313" key="1">
    <source>
        <dbReference type="EMBL" id="KAF7723587.1"/>
    </source>
</evidence>
<organism evidence="1 2">
    <name type="scientific">Apophysomyces ossiformis</name>
    <dbReference type="NCBI Taxonomy" id="679940"/>
    <lineage>
        <taxon>Eukaryota</taxon>
        <taxon>Fungi</taxon>
        <taxon>Fungi incertae sedis</taxon>
        <taxon>Mucoromycota</taxon>
        <taxon>Mucoromycotina</taxon>
        <taxon>Mucoromycetes</taxon>
        <taxon>Mucorales</taxon>
        <taxon>Mucorineae</taxon>
        <taxon>Mucoraceae</taxon>
        <taxon>Apophysomyces</taxon>
    </lineage>
</organism>
<sequence length="204" mass="23173">MTGFLRPSDLYRIALTKCTIDENGCCGIRRCLWNTDCTSSLNQRSITENEDKVTLPYRSYYTYLYHTPIAEKNERRGGRRIVKTILVRPHRSQPALCPVAAFQALRDHPAAQSRPQDNLLVNSRDPFTPLEATTISSWLRQIVSLSTNLKPLPTGRSLASDLALVRGVPVDDVVTLGNWSSHTVFDKYYRRQRLQAHDITAVML</sequence>
<dbReference type="EMBL" id="JABAYA010000146">
    <property type="protein sequence ID" value="KAF7723587.1"/>
    <property type="molecule type" value="Genomic_DNA"/>
</dbReference>
<evidence type="ECO:0000313" key="2">
    <source>
        <dbReference type="Proteomes" id="UP000605846"/>
    </source>
</evidence>
<dbReference type="Proteomes" id="UP000605846">
    <property type="component" value="Unassembled WGS sequence"/>
</dbReference>
<accession>A0A8H7EM37</accession>
<dbReference type="OrthoDB" id="5588333at2759"/>
<gene>
    <name evidence="1" type="ORF">EC973_001828</name>
</gene>
<comment type="caution">
    <text evidence="1">The sequence shown here is derived from an EMBL/GenBank/DDBJ whole genome shotgun (WGS) entry which is preliminary data.</text>
</comment>
<evidence type="ECO:0008006" key="3">
    <source>
        <dbReference type="Google" id="ProtNLM"/>
    </source>
</evidence>
<keyword evidence="2" id="KW-1185">Reference proteome</keyword>
<proteinExistence type="predicted"/>
<dbReference type="AlphaFoldDB" id="A0A8H7EM37"/>
<protein>
    <recommendedName>
        <fullName evidence="3">Tyr recombinase domain-containing protein</fullName>
    </recommendedName>
</protein>
<reference evidence="1" key="1">
    <citation type="submission" date="2020-01" db="EMBL/GenBank/DDBJ databases">
        <title>Genome Sequencing of Three Apophysomyces-Like Fungal Strains Confirms a Novel Fungal Genus in the Mucoromycota with divergent Burkholderia-like Endosymbiotic Bacteria.</title>
        <authorList>
            <person name="Stajich J.E."/>
            <person name="Macias A.M."/>
            <person name="Carter-House D."/>
            <person name="Lovett B."/>
            <person name="Kasson L.R."/>
            <person name="Berry K."/>
            <person name="Grigoriev I."/>
            <person name="Chang Y."/>
            <person name="Spatafora J."/>
            <person name="Kasson M.T."/>
        </authorList>
    </citation>
    <scope>NUCLEOTIDE SEQUENCE</scope>
    <source>
        <strain evidence="1">NRRL A-21654</strain>
    </source>
</reference>